<dbReference type="InterPro" id="IPR007021">
    <property type="entry name" value="DUF659"/>
</dbReference>
<dbReference type="Proteomes" id="UP000747542">
    <property type="component" value="Unassembled WGS sequence"/>
</dbReference>
<dbReference type="GO" id="GO:0005634">
    <property type="term" value="C:nucleus"/>
    <property type="evidence" value="ECO:0007669"/>
    <property type="project" value="InterPro"/>
</dbReference>
<dbReference type="SUPFAM" id="SSF53098">
    <property type="entry name" value="Ribonuclease H-like"/>
    <property type="match status" value="1"/>
</dbReference>
<dbReference type="PANTHER" id="PTHR32344">
    <property type="entry name" value="U1-TYPE DOMAIN-CONTAINING PROTEIN"/>
    <property type="match status" value="1"/>
</dbReference>
<gene>
    <name evidence="2" type="primary">Cggbp1-L2</name>
    <name evidence="2" type="ORF">Hamer_G001372</name>
</gene>
<dbReference type="Pfam" id="PF04937">
    <property type="entry name" value="DUF659"/>
    <property type="match status" value="1"/>
</dbReference>
<organism evidence="2 3">
    <name type="scientific">Homarus americanus</name>
    <name type="common">American lobster</name>
    <dbReference type="NCBI Taxonomy" id="6706"/>
    <lineage>
        <taxon>Eukaryota</taxon>
        <taxon>Metazoa</taxon>
        <taxon>Ecdysozoa</taxon>
        <taxon>Arthropoda</taxon>
        <taxon>Crustacea</taxon>
        <taxon>Multicrustacea</taxon>
        <taxon>Malacostraca</taxon>
        <taxon>Eumalacostraca</taxon>
        <taxon>Eucarida</taxon>
        <taxon>Decapoda</taxon>
        <taxon>Pleocyemata</taxon>
        <taxon>Astacidea</taxon>
        <taxon>Nephropoidea</taxon>
        <taxon>Nephropidae</taxon>
        <taxon>Homarus</taxon>
    </lineage>
</organism>
<evidence type="ECO:0000313" key="2">
    <source>
        <dbReference type="EMBL" id="KAG7175314.1"/>
    </source>
</evidence>
<dbReference type="InterPro" id="IPR012337">
    <property type="entry name" value="RNaseH-like_sf"/>
</dbReference>
<dbReference type="GO" id="GO:0006357">
    <property type="term" value="P:regulation of transcription by RNA polymerase II"/>
    <property type="evidence" value="ECO:0007669"/>
    <property type="project" value="InterPro"/>
</dbReference>
<evidence type="ECO:0000259" key="1">
    <source>
        <dbReference type="Pfam" id="PF04937"/>
    </source>
</evidence>
<accession>A0A8J5N9I0</accession>
<dbReference type="InterPro" id="IPR033375">
    <property type="entry name" value="Cggbp1"/>
</dbReference>
<dbReference type="EMBL" id="JAHLQT010006108">
    <property type="protein sequence ID" value="KAG7175314.1"/>
    <property type="molecule type" value="Genomic_DNA"/>
</dbReference>
<evidence type="ECO:0000313" key="3">
    <source>
        <dbReference type="Proteomes" id="UP000747542"/>
    </source>
</evidence>
<sequence length="496" mass="56354">MEDKGKKQVYMYEKADYRLMKQRLTMDWIQYLSLEPDIEMTASKKFQVQQHLKTSKHIRLEAVKSNSAQKEQQILLECSSKSGPDRSQFNADLCKAFVSADIPLHKLNNKCLKSFLEQYAGKKVPDESTLRKNYVSQLFKDTMEIIRRKACGKKIWVSLDETTDVEQRCIVNLIFGVLGDETERGKYYLVNVGVLSKVNHSTVAGFFNDSLQLLWPTKLEYENVLLVCTDAAPYMCKAMNGLQVLYPKMIHVTCVAHGLHRVAELVRSKYPDVNQLIANVKKIFLKAPSRTARFSEIAPSTPLPPSPVMTRWGSWIDAATYYGKNFNVIEAVIATFDPEEAQSIQESKILLETEGIKESLLFIATNFACISSTITRLEERGLLLSSAISLVNGVLDELKSLQSDAYYGKLSNVLYKNKGFEKLKKVSQIMSGDAIIDETVQPLTMSDLLCMKHAPIVSCDVERVFSEYKAMLTDNRRGFNFENLRHHVIIKCNHNL</sequence>
<comment type="caution">
    <text evidence="2">The sequence shown here is derived from an EMBL/GenBank/DDBJ whole genome shotgun (WGS) entry which is preliminary data.</text>
</comment>
<dbReference type="PANTHER" id="PTHR32344:SF1">
    <property type="entry name" value="U1-TYPE DOMAIN-CONTAINING PROTEIN"/>
    <property type="match status" value="1"/>
</dbReference>
<dbReference type="GO" id="GO:0003690">
    <property type="term" value="F:double-stranded DNA binding"/>
    <property type="evidence" value="ECO:0007669"/>
    <property type="project" value="InterPro"/>
</dbReference>
<feature type="domain" description="DUF659" evidence="1">
    <location>
        <begin position="132"/>
        <end position="283"/>
    </location>
</feature>
<dbReference type="AlphaFoldDB" id="A0A8J5N9I0"/>
<keyword evidence="3" id="KW-1185">Reference proteome</keyword>
<reference evidence="2" key="1">
    <citation type="journal article" date="2021" name="Sci. Adv.">
        <title>The American lobster genome reveals insights on longevity, neural, and immune adaptations.</title>
        <authorList>
            <person name="Polinski J.M."/>
            <person name="Zimin A.V."/>
            <person name="Clark K.F."/>
            <person name="Kohn A.B."/>
            <person name="Sadowski N."/>
            <person name="Timp W."/>
            <person name="Ptitsyn A."/>
            <person name="Khanna P."/>
            <person name="Romanova D.Y."/>
            <person name="Williams P."/>
            <person name="Greenwood S.J."/>
            <person name="Moroz L.L."/>
            <person name="Walt D.R."/>
            <person name="Bodnar A.G."/>
        </authorList>
    </citation>
    <scope>NUCLEOTIDE SEQUENCE</scope>
    <source>
        <strain evidence="2">GMGI-L3</strain>
    </source>
</reference>
<proteinExistence type="predicted"/>
<protein>
    <submittedName>
        <fullName evidence="2">CGG triplet repeat-binding protein 1-like 2</fullName>
    </submittedName>
</protein>
<name>A0A8J5N9I0_HOMAM</name>